<accession>A0A7W7Q394</accession>
<evidence type="ECO:0000313" key="1">
    <source>
        <dbReference type="EMBL" id="MBB4906068.1"/>
    </source>
</evidence>
<sequence length="264" mass="28948">MTSATAGQPTAPPSADMAGRVLDAKRRNVGEPFRALGFTKIEYSWREDTGVLEYDIDDRRVGNTNQRIQGHVNPAERGVVVGTIELIERTEPDNYAGYYDLGNGKRQVPEHVAQEAWAAAVKVGRRRWEAIAAAKPKDTLPAAPLTVADRQNELVYGLVLLAHDVVGLTIDKAHPFTYVAHQHVSSPDGHLVMVYGGAKHWTGGEVTYSVETSRADEGFLALLGITNASFVEHLITQFGNRLGITRLASIVVRNNGLDVYWMFA</sequence>
<protein>
    <submittedName>
        <fullName evidence="1">Uncharacterized protein</fullName>
    </submittedName>
</protein>
<reference evidence="1 2" key="1">
    <citation type="submission" date="2020-08" db="EMBL/GenBank/DDBJ databases">
        <title>Genomic Encyclopedia of Type Strains, Phase III (KMG-III): the genomes of soil and plant-associated and newly described type strains.</title>
        <authorList>
            <person name="Whitman W."/>
        </authorList>
    </citation>
    <scope>NUCLEOTIDE SEQUENCE [LARGE SCALE GENOMIC DNA]</scope>
    <source>
        <strain evidence="1 2">CECT 8960</strain>
    </source>
</reference>
<keyword evidence="2" id="KW-1185">Reference proteome</keyword>
<comment type="caution">
    <text evidence="1">The sequence shown here is derived from an EMBL/GenBank/DDBJ whole genome shotgun (WGS) entry which is preliminary data.</text>
</comment>
<proteinExistence type="predicted"/>
<dbReference type="RefSeq" id="WP_184810197.1">
    <property type="nucleotide sequence ID" value="NZ_JACHJQ010000002.1"/>
</dbReference>
<dbReference type="AlphaFoldDB" id="A0A7W7Q394"/>
<evidence type="ECO:0000313" key="2">
    <source>
        <dbReference type="Proteomes" id="UP000520767"/>
    </source>
</evidence>
<gene>
    <name evidence="1" type="ORF">FHR82_002285</name>
</gene>
<dbReference type="Proteomes" id="UP000520767">
    <property type="component" value="Unassembled WGS sequence"/>
</dbReference>
<name>A0A7W7Q394_9PSEU</name>
<dbReference type="EMBL" id="JACHJQ010000002">
    <property type="protein sequence ID" value="MBB4906068.1"/>
    <property type="molecule type" value="Genomic_DNA"/>
</dbReference>
<organism evidence="1 2">
    <name type="scientific">Actinophytocola algeriensis</name>
    <dbReference type="NCBI Taxonomy" id="1768010"/>
    <lineage>
        <taxon>Bacteria</taxon>
        <taxon>Bacillati</taxon>
        <taxon>Actinomycetota</taxon>
        <taxon>Actinomycetes</taxon>
        <taxon>Pseudonocardiales</taxon>
        <taxon>Pseudonocardiaceae</taxon>
    </lineage>
</organism>